<accession>A0A9Q3EE77</accession>
<sequence length="156" mass="18366">MYIGYHQEDWHTWLPLAEFSYNNAEHSPTKQSLFFTVYGRDPQFDSAHITQDTPSGKLLTGIQSVQQQVKREFEVSINRLKRYADKSRAIFNKFSTYSYYLKLSSQWKLIHPVFHISLLEQVKTSTIPTQNQEPPPPIRIEEEEWEVSKTLDSKVK</sequence>
<evidence type="ECO:0008006" key="4">
    <source>
        <dbReference type="Google" id="ProtNLM"/>
    </source>
</evidence>
<dbReference type="OrthoDB" id="2273864at2759"/>
<dbReference type="Gene3D" id="3.30.420.10">
    <property type="entry name" value="Ribonuclease H-like superfamily/Ribonuclease H"/>
    <property type="match status" value="1"/>
</dbReference>
<proteinExistence type="predicted"/>
<dbReference type="InterPro" id="IPR036397">
    <property type="entry name" value="RNaseH_sf"/>
</dbReference>
<name>A0A9Q3EE77_9BASI</name>
<gene>
    <name evidence="2" type="ORF">O181_059349</name>
</gene>
<evidence type="ECO:0000313" key="3">
    <source>
        <dbReference type="Proteomes" id="UP000765509"/>
    </source>
</evidence>
<protein>
    <recommendedName>
        <fullName evidence="4">Integrase catalytic domain-containing protein</fullName>
    </recommendedName>
</protein>
<reference evidence="2" key="1">
    <citation type="submission" date="2021-03" db="EMBL/GenBank/DDBJ databases">
        <title>Draft genome sequence of rust myrtle Austropuccinia psidii MF-1, a brazilian biotype.</title>
        <authorList>
            <person name="Quecine M.C."/>
            <person name="Pachon D.M.R."/>
            <person name="Bonatelli M.L."/>
            <person name="Correr F.H."/>
            <person name="Franceschini L.M."/>
            <person name="Leite T.F."/>
            <person name="Margarido G.R.A."/>
            <person name="Almeida C.A."/>
            <person name="Ferrarezi J.A."/>
            <person name="Labate C.A."/>
        </authorList>
    </citation>
    <scope>NUCLEOTIDE SEQUENCE</scope>
    <source>
        <strain evidence="2">MF-1</strain>
    </source>
</reference>
<feature type="compositionally biased region" description="Basic and acidic residues" evidence="1">
    <location>
        <begin position="146"/>
        <end position="156"/>
    </location>
</feature>
<dbReference type="AlphaFoldDB" id="A0A9Q3EE77"/>
<comment type="caution">
    <text evidence="2">The sequence shown here is derived from an EMBL/GenBank/DDBJ whole genome shotgun (WGS) entry which is preliminary data.</text>
</comment>
<dbReference type="GO" id="GO:0003676">
    <property type="term" value="F:nucleic acid binding"/>
    <property type="evidence" value="ECO:0007669"/>
    <property type="project" value="InterPro"/>
</dbReference>
<keyword evidence="3" id="KW-1185">Reference proteome</keyword>
<dbReference type="Proteomes" id="UP000765509">
    <property type="component" value="Unassembled WGS sequence"/>
</dbReference>
<feature type="region of interest" description="Disordered" evidence="1">
    <location>
        <begin position="127"/>
        <end position="156"/>
    </location>
</feature>
<organism evidence="2 3">
    <name type="scientific">Austropuccinia psidii MF-1</name>
    <dbReference type="NCBI Taxonomy" id="1389203"/>
    <lineage>
        <taxon>Eukaryota</taxon>
        <taxon>Fungi</taxon>
        <taxon>Dikarya</taxon>
        <taxon>Basidiomycota</taxon>
        <taxon>Pucciniomycotina</taxon>
        <taxon>Pucciniomycetes</taxon>
        <taxon>Pucciniales</taxon>
        <taxon>Sphaerophragmiaceae</taxon>
        <taxon>Austropuccinia</taxon>
    </lineage>
</organism>
<dbReference type="EMBL" id="AVOT02027537">
    <property type="protein sequence ID" value="MBW0519634.1"/>
    <property type="molecule type" value="Genomic_DNA"/>
</dbReference>
<evidence type="ECO:0000313" key="2">
    <source>
        <dbReference type="EMBL" id="MBW0519634.1"/>
    </source>
</evidence>
<evidence type="ECO:0000256" key="1">
    <source>
        <dbReference type="SAM" id="MobiDB-lite"/>
    </source>
</evidence>